<comment type="subcellular location">
    <subcellularLocation>
        <location evidence="1 9">Nucleus</location>
    </subcellularLocation>
</comment>
<dbReference type="WormBase" id="SRAE_1000031000">
    <property type="protein sequence ID" value="SRP06078"/>
    <property type="gene ID" value="WBGene00256904"/>
</dbReference>
<evidence type="ECO:0000256" key="7">
    <source>
        <dbReference type="ARBA" id="ARBA00047761"/>
    </source>
</evidence>
<evidence type="ECO:0000256" key="9">
    <source>
        <dbReference type="RuleBase" id="RU369031"/>
    </source>
</evidence>
<proteinExistence type="inferred from homology"/>
<dbReference type="Proteomes" id="UP000035682">
    <property type="component" value="Unplaced"/>
</dbReference>
<dbReference type="RefSeq" id="XP_024501236.1">
    <property type="nucleotide sequence ID" value="XM_024647126.1"/>
</dbReference>
<reference evidence="10 11" key="1">
    <citation type="submission" date="2014-09" db="EMBL/GenBank/DDBJ databases">
        <authorList>
            <person name="Martin A.A."/>
        </authorList>
    </citation>
    <scope>NUCLEOTIDE SEQUENCE</scope>
    <source>
        <strain evidence="11">ED321</strain>
        <strain evidence="10">ED321 Heterogonic</strain>
    </source>
</reference>
<organism evidence="10">
    <name type="scientific">Strongyloides ratti</name>
    <name type="common">Parasitic roundworm</name>
    <dbReference type="NCBI Taxonomy" id="34506"/>
    <lineage>
        <taxon>Eukaryota</taxon>
        <taxon>Metazoa</taxon>
        <taxon>Ecdysozoa</taxon>
        <taxon>Nematoda</taxon>
        <taxon>Chromadorea</taxon>
        <taxon>Rhabditida</taxon>
        <taxon>Tylenchina</taxon>
        <taxon>Panagrolaimomorpha</taxon>
        <taxon>Strongyloidoidea</taxon>
        <taxon>Strongyloididae</taxon>
        <taxon>Strongyloides</taxon>
    </lineage>
</organism>
<protein>
    <recommendedName>
        <fullName evidence="9">RNA polymerase II subunit A C-terminal domain phosphatase SSU72</fullName>
        <shortName evidence="9">CTD phosphatase SSU72</shortName>
        <ecNumber evidence="9">3.1.3.16</ecNumber>
    </recommendedName>
</protein>
<comment type="function">
    <text evidence="9">Protein phosphatase that catalyzes the dephosphorylation of the C-terminal domain of RNA polymerase II. Plays a role in RNA processing and termination.</text>
</comment>
<dbReference type="GeneID" id="36374399"/>
<comment type="catalytic activity">
    <reaction evidence="8 9">
        <text>O-phospho-L-threonyl-[protein] + H2O = L-threonyl-[protein] + phosphate</text>
        <dbReference type="Rhea" id="RHEA:47004"/>
        <dbReference type="Rhea" id="RHEA-COMP:11060"/>
        <dbReference type="Rhea" id="RHEA-COMP:11605"/>
        <dbReference type="ChEBI" id="CHEBI:15377"/>
        <dbReference type="ChEBI" id="CHEBI:30013"/>
        <dbReference type="ChEBI" id="CHEBI:43474"/>
        <dbReference type="ChEBI" id="CHEBI:61977"/>
        <dbReference type="EC" id="3.1.3.16"/>
    </reaction>
</comment>
<keyword evidence="4 9" id="KW-0378">Hydrolase</keyword>
<dbReference type="STRING" id="34506.A0A090L3G0"/>
<dbReference type="WBParaSite" id="SRAE_1000031000.1">
    <property type="protein sequence ID" value="SRAE_1000031000.1"/>
    <property type="gene ID" value="WBGene00256904"/>
</dbReference>
<dbReference type="EMBL" id="LN609528">
    <property type="protein sequence ID" value="CEF62034.1"/>
    <property type="molecule type" value="Genomic_DNA"/>
</dbReference>
<dbReference type="AlphaFoldDB" id="A0A090L3G0"/>
<dbReference type="OrthoDB" id="57957at2759"/>
<evidence type="ECO:0000256" key="3">
    <source>
        <dbReference type="ARBA" id="ARBA00022664"/>
    </source>
</evidence>
<name>A0A090L3G0_STRRB</name>
<dbReference type="Gene3D" id="3.40.50.2300">
    <property type="match status" value="2"/>
</dbReference>
<keyword evidence="3 9" id="KW-0507">mRNA processing</keyword>
<accession>A0A090L3G0</accession>
<dbReference type="EC" id="3.1.3.16" evidence="9"/>
<dbReference type="Pfam" id="PF04722">
    <property type="entry name" value="Ssu72"/>
    <property type="match status" value="1"/>
</dbReference>
<comment type="catalytic activity">
    <reaction evidence="7 9">
        <text>O-phospho-L-seryl-[protein] + H2O = L-seryl-[protein] + phosphate</text>
        <dbReference type="Rhea" id="RHEA:20629"/>
        <dbReference type="Rhea" id="RHEA-COMP:9863"/>
        <dbReference type="Rhea" id="RHEA-COMP:11604"/>
        <dbReference type="ChEBI" id="CHEBI:15377"/>
        <dbReference type="ChEBI" id="CHEBI:29999"/>
        <dbReference type="ChEBI" id="CHEBI:43474"/>
        <dbReference type="ChEBI" id="CHEBI:83421"/>
        <dbReference type="EC" id="3.1.3.16"/>
    </reaction>
</comment>
<dbReference type="FunFam" id="3.40.50.2300:FF:000039">
    <property type="entry name" value="RNA polymerase II subunit A C-terminal domain phosphatase"/>
    <property type="match status" value="1"/>
</dbReference>
<dbReference type="CTD" id="36374399"/>
<evidence type="ECO:0000313" key="13">
    <source>
        <dbReference type="WormBase" id="SRAE_1000031000"/>
    </source>
</evidence>
<reference evidence="12" key="2">
    <citation type="submission" date="2020-12" db="UniProtKB">
        <authorList>
            <consortium name="WormBaseParasite"/>
        </authorList>
    </citation>
    <scope>IDENTIFICATION</scope>
</reference>
<dbReference type="GO" id="GO:0031124">
    <property type="term" value="P:mRNA 3'-end processing"/>
    <property type="evidence" value="ECO:0007669"/>
    <property type="project" value="UniProtKB-ARBA"/>
</dbReference>
<evidence type="ECO:0000256" key="2">
    <source>
        <dbReference type="ARBA" id="ARBA00008978"/>
    </source>
</evidence>
<comment type="similarity">
    <text evidence="2 9">Belongs to the SSU72 phosphatase family.</text>
</comment>
<evidence type="ECO:0000256" key="1">
    <source>
        <dbReference type="ARBA" id="ARBA00004123"/>
    </source>
</evidence>
<evidence type="ECO:0000256" key="5">
    <source>
        <dbReference type="ARBA" id="ARBA00022912"/>
    </source>
</evidence>
<dbReference type="InterPro" id="IPR006811">
    <property type="entry name" value="RNA_pol_II_suA"/>
</dbReference>
<evidence type="ECO:0000256" key="4">
    <source>
        <dbReference type="ARBA" id="ARBA00022801"/>
    </source>
</evidence>
<dbReference type="OMA" id="PNCYEFG"/>
<evidence type="ECO:0000313" key="10">
    <source>
        <dbReference type="EMBL" id="CEF62034.1"/>
    </source>
</evidence>
<evidence type="ECO:0000313" key="12">
    <source>
        <dbReference type="WBParaSite" id="SRAE_1000031000.1"/>
    </source>
</evidence>
<dbReference type="PANTHER" id="PTHR20383">
    <property type="entry name" value="RNA POLYMERASE II SUBUNIT A C-TERMINAL DOMAIN PHOSPHATASE"/>
    <property type="match status" value="1"/>
</dbReference>
<dbReference type="GO" id="GO:0040012">
    <property type="term" value="P:regulation of locomotion"/>
    <property type="evidence" value="ECO:0007669"/>
    <property type="project" value="EnsemblMetazoa"/>
</dbReference>
<keyword evidence="5 9" id="KW-0904">Protein phosphatase</keyword>
<keyword evidence="6 9" id="KW-0539">Nucleus</keyword>
<evidence type="ECO:0000256" key="8">
    <source>
        <dbReference type="ARBA" id="ARBA00048336"/>
    </source>
</evidence>
<evidence type="ECO:0000313" key="11">
    <source>
        <dbReference type="Proteomes" id="UP000035682"/>
    </source>
</evidence>
<dbReference type="GO" id="GO:0005634">
    <property type="term" value="C:nucleus"/>
    <property type="evidence" value="ECO:0007669"/>
    <property type="project" value="UniProtKB-SubCell"/>
</dbReference>
<dbReference type="GO" id="GO:0008420">
    <property type="term" value="F:RNA polymerase II CTD heptapeptide repeat phosphatase activity"/>
    <property type="evidence" value="ECO:0007669"/>
    <property type="project" value="UniProtKB-ARBA"/>
</dbReference>
<keyword evidence="11" id="KW-1185">Reference proteome</keyword>
<gene>
    <name evidence="10 12 13" type="ORF">SRAE_1000031000</name>
</gene>
<evidence type="ECO:0000256" key="6">
    <source>
        <dbReference type="ARBA" id="ARBA00023242"/>
    </source>
</evidence>
<sequence length="197" mass="23009">MIAEPKIRFAVSCSSNMNRSMEAHNFMKKKNFLVESFGSGGQIKLPGPSFDKPNCYAFGEATYDFIYKDLATKDKRFYTRNGLLGILDRNRKIKEKPERFQDQDQIFDVILCLEERVYDHIVDFLQKKPSKTGERVFVINIDIRDNLQEATKGAYVICELCEMLETLDDLDEGIEVCLGTFERKYRDRNLIYTVCFY</sequence>